<dbReference type="EMBL" id="JAMQGO010000003">
    <property type="protein sequence ID" value="MCM2561847.1"/>
    <property type="molecule type" value="Genomic_DNA"/>
</dbReference>
<gene>
    <name evidence="1" type="ORF">M8744_06805</name>
</gene>
<evidence type="ECO:0000313" key="2">
    <source>
        <dbReference type="Proteomes" id="UP001203036"/>
    </source>
</evidence>
<dbReference type="Proteomes" id="UP001203036">
    <property type="component" value="Unassembled WGS sequence"/>
</dbReference>
<evidence type="ECO:0000313" key="1">
    <source>
        <dbReference type="EMBL" id="MCM2561847.1"/>
    </source>
</evidence>
<protein>
    <submittedName>
        <fullName evidence="1">Dihydrodipicolinate reductase</fullName>
    </submittedName>
</protein>
<proteinExistence type="predicted"/>
<organism evidence="1 2">
    <name type="scientific">Lutimaribacter degradans</name>
    <dbReference type="NCBI Taxonomy" id="2945989"/>
    <lineage>
        <taxon>Bacteria</taxon>
        <taxon>Pseudomonadati</taxon>
        <taxon>Pseudomonadota</taxon>
        <taxon>Alphaproteobacteria</taxon>
        <taxon>Rhodobacterales</taxon>
        <taxon>Roseobacteraceae</taxon>
        <taxon>Lutimaribacter</taxon>
    </lineage>
</organism>
<accession>A0ACC5ZU33</accession>
<sequence>MTRLFALCLALIIAAPAWAEEFQTVRDRGTFLSLVKDRDLRISFWGIRLQVTPDGKIEGKALGRPVSGQWQWQGGYFCRDLYWGERDLGPNCQQVQVQGRTIRFTSDKGDGQFADLTLN</sequence>
<reference evidence="1" key="1">
    <citation type="submission" date="2022-06" db="EMBL/GenBank/DDBJ databases">
        <title>Lutimaribacter sp. EGI FJ00013, a novel bacterium isolated from a salt lake sediment enrichment.</title>
        <authorList>
            <person name="Gao L."/>
            <person name="Fang B.-Z."/>
            <person name="Li W.-J."/>
        </authorList>
    </citation>
    <scope>NUCLEOTIDE SEQUENCE</scope>
    <source>
        <strain evidence="1">EGI FJ00013</strain>
    </source>
</reference>
<comment type="caution">
    <text evidence="1">The sequence shown here is derived from an EMBL/GenBank/DDBJ whole genome shotgun (WGS) entry which is preliminary data.</text>
</comment>
<name>A0ACC5ZU33_9RHOB</name>
<keyword evidence="2" id="KW-1185">Reference proteome</keyword>